<accession>A0A0U1NLG7</accession>
<dbReference type="EMBL" id="CVQV01000007">
    <property type="protein sequence ID" value="CRK75590.1"/>
    <property type="molecule type" value="Genomic_DNA"/>
</dbReference>
<reference evidence="2 3" key="1">
    <citation type="submission" date="2015-04" db="EMBL/GenBank/DDBJ databases">
        <authorList>
            <person name="Syromyatnikov M.Y."/>
            <person name="Popov V.N."/>
        </authorList>
    </citation>
    <scope>NUCLEOTIDE SEQUENCE [LARGE SCALE GENOMIC DNA]</scope>
    <source>
        <strain evidence="2 3">CECT 5292</strain>
    </source>
</reference>
<dbReference type="PROSITE" id="PS51379">
    <property type="entry name" value="4FE4S_FER_2"/>
    <property type="match status" value="1"/>
</dbReference>
<organism evidence="2 3">
    <name type="scientific">Nereida ignava</name>
    <dbReference type="NCBI Taxonomy" id="282199"/>
    <lineage>
        <taxon>Bacteria</taxon>
        <taxon>Pseudomonadati</taxon>
        <taxon>Pseudomonadota</taxon>
        <taxon>Alphaproteobacteria</taxon>
        <taxon>Rhodobacterales</taxon>
        <taxon>Roseobacteraceae</taxon>
        <taxon>Nereida</taxon>
    </lineage>
</organism>
<evidence type="ECO:0000313" key="3">
    <source>
        <dbReference type="Proteomes" id="UP000048949"/>
    </source>
</evidence>
<dbReference type="Proteomes" id="UP000048949">
    <property type="component" value="Unassembled WGS sequence"/>
</dbReference>
<dbReference type="AlphaFoldDB" id="A0A0U1NLG7"/>
<feature type="domain" description="4Fe-4S ferredoxin-type" evidence="1">
    <location>
        <begin position="126"/>
        <end position="158"/>
    </location>
</feature>
<evidence type="ECO:0000259" key="1">
    <source>
        <dbReference type="PROSITE" id="PS51379"/>
    </source>
</evidence>
<dbReference type="RefSeq" id="WP_048599017.1">
    <property type="nucleotide sequence ID" value="NZ_CBFHGK010000014.1"/>
</dbReference>
<gene>
    <name evidence="2" type="ORF">NIG5292_01641</name>
</gene>
<name>A0A0U1NLG7_9RHOB</name>
<protein>
    <recommendedName>
        <fullName evidence="1">4Fe-4S ferredoxin-type domain-containing protein</fullName>
    </recommendedName>
</protein>
<keyword evidence="3" id="KW-1185">Reference proteome</keyword>
<dbReference type="STRING" id="282199.GCA_001049735_01640"/>
<evidence type="ECO:0000313" key="2">
    <source>
        <dbReference type="EMBL" id="CRK75590.1"/>
    </source>
</evidence>
<dbReference type="OrthoDB" id="8279740at2"/>
<sequence>MNLTHLSAEAATHGLFIMAECPDPEGNGTIVLIGADATFWDVFTISREYKNNVPDPVDTWSKRIITRLADGQPTVYPSDGPPYAPFIQWALGSDQFFQSPVGMMVHQKAGLMISIRGAIKLSQPYLAPTPSAASPCVTCVKKPCLTACPVGALGQDTAYDVPACKAYLNSAEGTDCMTQGCAVRRACPVSQRFDRPAAQSAYHMSVFV</sequence>
<proteinExistence type="predicted"/>
<dbReference type="InterPro" id="IPR017896">
    <property type="entry name" value="4Fe4S_Fe-S-bd"/>
</dbReference>